<feature type="transmembrane region" description="Helical" evidence="3">
    <location>
        <begin position="324"/>
        <end position="342"/>
    </location>
</feature>
<name>A0A1J5RGY8_9ZZZZ</name>
<evidence type="ECO:0000256" key="1">
    <source>
        <dbReference type="ARBA" id="ARBA00022676"/>
    </source>
</evidence>
<sequence length="397" mass="42815">MAHLLFWLSALALVHVYAGYEGGLRLAARIRRPMRPAAPLPETAPPSLSLLLTVHDEAARIEARLEDLLAQDYPPHQVEIVVASDGSRDQTAALVQAFAARHPDRRIALVPLPEQGGKSAAQNAALPHLSGEVVVLTDARTRFAPGFLAAIAAPYADAKVGCVGGQVLFPGDGSAVARGQGRYWRSEQAIRALESRFGILAVASGQAMSFRRRLFRPLPLHVGDDCIIPLDVAAAGYEVRHQPAAVAFDVNETRPAREFRARARMTARNWQGTWRHPALLLPWRHPGYALALWSHKVMRWLSPLFLLGLGGGALALAGRPFYGVCLGLLLAGVVLAGLGALGRGRTGLFWWGAGLAYAFLLAQAGFSWGLILVAGRQRILAYRNRPVGGSYTGQPLK</sequence>
<reference evidence="4" key="1">
    <citation type="submission" date="2016-10" db="EMBL/GenBank/DDBJ databases">
        <title>Sequence of Gallionella enrichment culture.</title>
        <authorList>
            <person name="Poehlein A."/>
            <person name="Muehling M."/>
            <person name="Daniel R."/>
        </authorList>
    </citation>
    <scope>NUCLEOTIDE SEQUENCE</scope>
</reference>
<evidence type="ECO:0000256" key="3">
    <source>
        <dbReference type="SAM" id="Phobius"/>
    </source>
</evidence>
<dbReference type="EC" id="2.4.1.-" evidence="4"/>
<dbReference type="EMBL" id="MLJW01000168">
    <property type="protein sequence ID" value="OIQ95384.1"/>
    <property type="molecule type" value="Genomic_DNA"/>
</dbReference>
<dbReference type="Pfam" id="PF13641">
    <property type="entry name" value="Glyco_tranf_2_3"/>
    <property type="match status" value="1"/>
</dbReference>
<evidence type="ECO:0000313" key="4">
    <source>
        <dbReference type="EMBL" id="OIQ95384.1"/>
    </source>
</evidence>
<dbReference type="AlphaFoldDB" id="A0A1J5RGY8"/>
<keyword evidence="3" id="KW-0472">Membrane</keyword>
<keyword evidence="2 4" id="KW-0808">Transferase</keyword>
<dbReference type="PANTHER" id="PTHR43630:SF1">
    <property type="entry name" value="POLY-BETA-1,6-N-ACETYL-D-GLUCOSAMINE SYNTHASE"/>
    <property type="match status" value="1"/>
</dbReference>
<keyword evidence="1 4" id="KW-0328">Glycosyltransferase</keyword>
<protein>
    <submittedName>
        <fullName evidence="4">Poly-beta-1,6-N-acetyl-D-glucosamine synthase</fullName>
        <ecNumber evidence="4">2.4.1.-</ecNumber>
    </submittedName>
</protein>
<dbReference type="InterPro" id="IPR029044">
    <property type="entry name" value="Nucleotide-diphossugar_trans"/>
</dbReference>
<keyword evidence="3" id="KW-1133">Transmembrane helix</keyword>
<proteinExistence type="predicted"/>
<keyword evidence="3" id="KW-0812">Transmembrane</keyword>
<feature type="transmembrane region" description="Helical" evidence="3">
    <location>
        <begin position="348"/>
        <end position="375"/>
    </location>
</feature>
<feature type="transmembrane region" description="Helical" evidence="3">
    <location>
        <begin position="300"/>
        <end position="317"/>
    </location>
</feature>
<accession>A0A1J5RGY8</accession>
<organism evidence="4">
    <name type="scientific">mine drainage metagenome</name>
    <dbReference type="NCBI Taxonomy" id="410659"/>
    <lineage>
        <taxon>unclassified sequences</taxon>
        <taxon>metagenomes</taxon>
        <taxon>ecological metagenomes</taxon>
    </lineage>
</organism>
<comment type="caution">
    <text evidence="4">The sequence shown here is derived from an EMBL/GenBank/DDBJ whole genome shotgun (WGS) entry which is preliminary data.</text>
</comment>
<dbReference type="PANTHER" id="PTHR43630">
    <property type="entry name" value="POLY-BETA-1,6-N-ACETYL-D-GLUCOSAMINE SYNTHASE"/>
    <property type="match status" value="1"/>
</dbReference>
<gene>
    <name evidence="4" type="primary">icaA_5</name>
    <name evidence="4" type="ORF">GALL_226520</name>
</gene>
<evidence type="ECO:0000256" key="2">
    <source>
        <dbReference type="ARBA" id="ARBA00022679"/>
    </source>
</evidence>
<dbReference type="SUPFAM" id="SSF53448">
    <property type="entry name" value="Nucleotide-diphospho-sugar transferases"/>
    <property type="match status" value="1"/>
</dbReference>
<dbReference type="GO" id="GO:0016757">
    <property type="term" value="F:glycosyltransferase activity"/>
    <property type="evidence" value="ECO:0007669"/>
    <property type="project" value="UniProtKB-KW"/>
</dbReference>
<dbReference type="Gene3D" id="3.90.550.10">
    <property type="entry name" value="Spore Coat Polysaccharide Biosynthesis Protein SpsA, Chain A"/>
    <property type="match status" value="1"/>
</dbReference>